<name>A0A2W5TET3_9BACT</name>
<organism evidence="2 3">
    <name type="scientific">Archangium gephyra</name>
    <dbReference type="NCBI Taxonomy" id="48"/>
    <lineage>
        <taxon>Bacteria</taxon>
        <taxon>Pseudomonadati</taxon>
        <taxon>Myxococcota</taxon>
        <taxon>Myxococcia</taxon>
        <taxon>Myxococcales</taxon>
        <taxon>Cystobacterineae</taxon>
        <taxon>Archangiaceae</taxon>
        <taxon>Archangium</taxon>
    </lineage>
</organism>
<accession>A0A2W5TET3</accession>
<feature type="signal peptide" evidence="1">
    <location>
        <begin position="1"/>
        <end position="18"/>
    </location>
</feature>
<protein>
    <recommendedName>
        <fullName evidence="4">Metallothionein</fullName>
    </recommendedName>
</protein>
<reference evidence="2 3" key="1">
    <citation type="submission" date="2017-08" db="EMBL/GenBank/DDBJ databases">
        <title>Infants hospitalized years apart are colonized by the same room-sourced microbial strains.</title>
        <authorList>
            <person name="Brooks B."/>
            <person name="Olm M.R."/>
            <person name="Firek B.A."/>
            <person name="Baker R."/>
            <person name="Thomas B.C."/>
            <person name="Morowitz M.J."/>
            <person name="Banfield J.F."/>
        </authorList>
    </citation>
    <scope>NUCLEOTIDE SEQUENCE [LARGE SCALE GENOMIC DNA]</scope>
    <source>
        <strain evidence="2">S2_003_000_R2_14</strain>
    </source>
</reference>
<feature type="chain" id="PRO_5015881546" description="Metallothionein" evidence="1">
    <location>
        <begin position="19"/>
        <end position="90"/>
    </location>
</feature>
<evidence type="ECO:0000313" key="3">
    <source>
        <dbReference type="Proteomes" id="UP000249061"/>
    </source>
</evidence>
<evidence type="ECO:0000256" key="1">
    <source>
        <dbReference type="SAM" id="SignalP"/>
    </source>
</evidence>
<keyword evidence="1" id="KW-0732">Signal</keyword>
<dbReference type="AlphaFoldDB" id="A0A2W5TET3"/>
<dbReference type="EMBL" id="QFQP01000008">
    <property type="protein sequence ID" value="PZR14019.1"/>
    <property type="molecule type" value="Genomic_DNA"/>
</dbReference>
<evidence type="ECO:0008006" key="4">
    <source>
        <dbReference type="Google" id="ProtNLM"/>
    </source>
</evidence>
<comment type="caution">
    <text evidence="2">The sequence shown here is derived from an EMBL/GenBank/DDBJ whole genome shotgun (WGS) entry which is preliminary data.</text>
</comment>
<gene>
    <name evidence="2" type="ORF">DI536_11930</name>
</gene>
<evidence type="ECO:0000313" key="2">
    <source>
        <dbReference type="EMBL" id="PZR14019.1"/>
    </source>
</evidence>
<dbReference type="Proteomes" id="UP000249061">
    <property type="component" value="Unassembled WGS sequence"/>
</dbReference>
<proteinExistence type="predicted"/>
<sequence>MFKTFAMTAFFVAASANAATVEKSFFGTAPKKATCGCKGKGDCTCPRGQCKCKSCGNHGKPVMFEAVKGSKESTRLPDTARVDARGGIFI</sequence>